<dbReference type="Proteomes" id="UP001322664">
    <property type="component" value="Chromosome"/>
</dbReference>
<protein>
    <submittedName>
        <fullName evidence="2">Nuclease-related domain-containing protein</fullName>
    </submittedName>
</protein>
<evidence type="ECO:0000313" key="3">
    <source>
        <dbReference type="Proteomes" id="UP001322664"/>
    </source>
</evidence>
<sequence>MVWILLGIFLLIVIVMLVIYKYDDSLFSKATSYSIFDVLSSSRIRTLYTLTNELKATKEKYDILFDVQLQSDEAPVDALIMHTSGIYIIRVEQKKGWIAGREQDLEWSQLLYKDRKEAFPNPIHQVQRSIYALRDLLPNIDVEAYKTIVVFTNECSFQKIELHSDKIDVLKAKDLKSWITDLRGQKDQLSPENVQAIYDTLKDRKDAVHLTTKTA</sequence>
<feature type="domain" description="NERD" evidence="1">
    <location>
        <begin position="42"/>
        <end position="156"/>
    </location>
</feature>
<reference evidence="2 3" key="1">
    <citation type="submission" date="2023-09" db="EMBL/GenBank/DDBJ databases">
        <authorList>
            <person name="Page C.A."/>
            <person name="Perez-Diaz I.M."/>
        </authorList>
    </citation>
    <scope>NUCLEOTIDE SEQUENCE [LARGE SCALE GENOMIC DNA]</scope>
    <source>
        <strain evidence="2 3">Ll15</strain>
    </source>
</reference>
<evidence type="ECO:0000313" key="2">
    <source>
        <dbReference type="EMBL" id="WPK13445.1"/>
    </source>
</evidence>
<keyword evidence="3" id="KW-1185">Reference proteome</keyword>
<dbReference type="EMBL" id="CP137624">
    <property type="protein sequence ID" value="WPK13445.1"/>
    <property type="molecule type" value="Genomic_DNA"/>
</dbReference>
<dbReference type="PROSITE" id="PS50965">
    <property type="entry name" value="NERD"/>
    <property type="match status" value="1"/>
</dbReference>
<gene>
    <name evidence="2" type="ORF">R6U77_07145</name>
</gene>
<proteinExistence type="predicted"/>
<organism evidence="2 3">
    <name type="scientific">Lysinibacillus louembei</name>
    <dbReference type="NCBI Taxonomy" id="1470088"/>
    <lineage>
        <taxon>Bacteria</taxon>
        <taxon>Bacillati</taxon>
        <taxon>Bacillota</taxon>
        <taxon>Bacilli</taxon>
        <taxon>Bacillales</taxon>
        <taxon>Bacillaceae</taxon>
        <taxon>Lysinibacillus</taxon>
    </lineage>
</organism>
<name>A0ABZ0S2L4_9BACI</name>
<dbReference type="Pfam" id="PF08378">
    <property type="entry name" value="NERD"/>
    <property type="match status" value="1"/>
</dbReference>
<dbReference type="RefSeq" id="WP_319837956.1">
    <property type="nucleotide sequence ID" value="NZ_CP137624.1"/>
</dbReference>
<dbReference type="InterPro" id="IPR011528">
    <property type="entry name" value="NERD"/>
</dbReference>
<evidence type="ECO:0000259" key="1">
    <source>
        <dbReference type="PROSITE" id="PS50965"/>
    </source>
</evidence>
<accession>A0ABZ0S2L4</accession>